<keyword evidence="6" id="KW-0004">4Fe-4S</keyword>
<accession>A0AAW9DSZ2</accession>
<evidence type="ECO:0000256" key="4">
    <source>
        <dbReference type="ARBA" id="ARBA00012045"/>
    </source>
</evidence>
<dbReference type="GO" id="GO:0006284">
    <property type="term" value="P:base-excision repair"/>
    <property type="evidence" value="ECO:0007669"/>
    <property type="project" value="UniProtKB-UniRule"/>
</dbReference>
<keyword evidence="10 14" id="KW-0408">Iron</keyword>
<reference evidence="17 18" key="1">
    <citation type="submission" date="2023-11" db="EMBL/GenBank/DDBJ databases">
        <title>MicrobeMod: A computational toolkit for identifying prokaryotic methylation and restriction-modification with nanopore sequencing.</title>
        <authorList>
            <person name="Crits-Christoph A."/>
            <person name="Kang S.C."/>
            <person name="Lee H."/>
            <person name="Ostrov N."/>
        </authorList>
    </citation>
    <scope>NUCLEOTIDE SEQUENCE [LARGE SCALE GENOMIC DNA]</scope>
    <source>
        <strain evidence="17 18">DSMZ 700</strain>
    </source>
</reference>
<evidence type="ECO:0000256" key="9">
    <source>
        <dbReference type="ARBA" id="ARBA00022801"/>
    </source>
</evidence>
<dbReference type="Gene3D" id="3.90.79.10">
    <property type="entry name" value="Nucleoside Triphosphate Pyrophosphohydrolase"/>
    <property type="match status" value="1"/>
</dbReference>
<dbReference type="Pfam" id="PF00633">
    <property type="entry name" value="HHH"/>
    <property type="match status" value="1"/>
</dbReference>
<dbReference type="CDD" id="cd00056">
    <property type="entry name" value="ENDO3c"/>
    <property type="match status" value="1"/>
</dbReference>
<dbReference type="Pfam" id="PF10576">
    <property type="entry name" value="EndIII_4Fe-2S"/>
    <property type="match status" value="1"/>
</dbReference>
<dbReference type="GO" id="GO:0000701">
    <property type="term" value="F:purine-specific mismatch base pair DNA N-glycosylase activity"/>
    <property type="evidence" value="ECO:0007669"/>
    <property type="project" value="UniProtKB-EC"/>
</dbReference>
<dbReference type="PANTHER" id="PTHR42944">
    <property type="entry name" value="ADENINE DNA GLYCOSYLASE"/>
    <property type="match status" value="1"/>
</dbReference>
<protein>
    <recommendedName>
        <fullName evidence="5 14">Adenine DNA glycosylase</fullName>
        <ecNumber evidence="4 14">3.2.2.31</ecNumber>
    </recommendedName>
</protein>
<evidence type="ECO:0000256" key="15">
    <source>
        <dbReference type="SAM" id="MobiDB-lite"/>
    </source>
</evidence>
<evidence type="ECO:0000256" key="10">
    <source>
        <dbReference type="ARBA" id="ARBA00023004"/>
    </source>
</evidence>
<dbReference type="SUPFAM" id="SSF55811">
    <property type="entry name" value="Nudix"/>
    <property type="match status" value="1"/>
</dbReference>
<dbReference type="InterPro" id="IPR029119">
    <property type="entry name" value="MutY_C"/>
</dbReference>
<sequence length="365" mass="39392">MNPALPSAAALLRWYRAHRRALPWRATDRSPNPYHVWLSEIMLQQTVVATVIPYFNRFITRFPTIETLANAPDNDILALWAGLGYYARARNLIACARAIAATGRFPDTLDSLRALPGIGPYTAAAIGAIAFNLPIVPIDGNVERVTARIFAIQTPLPAAKPAIAAAAARLGNQPAAHAAPGDFVQALFDLGATICTPRNPSCLLCPWQSSCTAHAEGIAPTLPRKTPKSPRPIRYGTAFLLRDPTGAIALRRRPPTGLLGSMLELPGTAWEPTKPAAPPPTQANWHDAGTITHIFTHFELHLHIMAATTPHLPPTLQHAPPTTPLPSLMRKAVEAGIACLDGRSGGRKEQGKKTSFLKKRSKKLL</sequence>
<comment type="catalytic activity">
    <reaction evidence="1 14">
        <text>Hydrolyzes free adenine bases from 7,8-dihydro-8-oxoguanine:adenine mismatched double-stranded DNA, leaving an apurinic site.</text>
        <dbReference type="EC" id="3.2.2.31"/>
    </reaction>
</comment>
<feature type="compositionally biased region" description="Basic residues" evidence="15">
    <location>
        <begin position="355"/>
        <end position="365"/>
    </location>
</feature>
<dbReference type="GO" id="GO:0006298">
    <property type="term" value="P:mismatch repair"/>
    <property type="evidence" value="ECO:0007669"/>
    <property type="project" value="TreeGrafter"/>
</dbReference>
<gene>
    <name evidence="17" type="ORF">SIL87_12855</name>
</gene>
<evidence type="ECO:0000256" key="7">
    <source>
        <dbReference type="ARBA" id="ARBA00022723"/>
    </source>
</evidence>
<dbReference type="InterPro" id="IPR044298">
    <property type="entry name" value="MIG/MutY"/>
</dbReference>
<keyword evidence="11" id="KW-0411">Iron-sulfur</keyword>
<dbReference type="InterPro" id="IPR000445">
    <property type="entry name" value="HhH_motif"/>
</dbReference>
<dbReference type="PANTHER" id="PTHR42944:SF1">
    <property type="entry name" value="ADENINE DNA GLYCOSYLASE"/>
    <property type="match status" value="1"/>
</dbReference>
<proteinExistence type="inferred from homology"/>
<dbReference type="GO" id="GO:0051539">
    <property type="term" value="F:4 iron, 4 sulfur cluster binding"/>
    <property type="evidence" value="ECO:0007669"/>
    <property type="project" value="UniProtKB-UniRule"/>
</dbReference>
<evidence type="ECO:0000256" key="12">
    <source>
        <dbReference type="ARBA" id="ARBA00023204"/>
    </source>
</evidence>
<dbReference type="Gene3D" id="1.10.340.30">
    <property type="entry name" value="Hypothetical protein, domain 2"/>
    <property type="match status" value="1"/>
</dbReference>
<dbReference type="AlphaFoldDB" id="A0AAW9DSZ2"/>
<dbReference type="Pfam" id="PF00730">
    <property type="entry name" value="HhH-GPD"/>
    <property type="match status" value="1"/>
</dbReference>
<dbReference type="InterPro" id="IPR003651">
    <property type="entry name" value="Endonuclease3_FeS-loop_motif"/>
</dbReference>
<feature type="region of interest" description="Disordered" evidence="15">
    <location>
        <begin position="341"/>
        <end position="365"/>
    </location>
</feature>
<evidence type="ECO:0000313" key="17">
    <source>
        <dbReference type="EMBL" id="MDX5931654.1"/>
    </source>
</evidence>
<evidence type="ECO:0000256" key="6">
    <source>
        <dbReference type="ARBA" id="ARBA00022485"/>
    </source>
</evidence>
<dbReference type="GO" id="GO:0035485">
    <property type="term" value="F:adenine/guanine mispair binding"/>
    <property type="evidence" value="ECO:0007669"/>
    <property type="project" value="TreeGrafter"/>
</dbReference>
<comment type="function">
    <text evidence="2">Adenine glycosylase active on G-A mispairs. MutY also corrects error-prone DNA synthesis past GO lesions which are due to the oxidatively damaged form of guanine: 7,8-dihydro-8-oxoguanine (8-oxo-dGTP).</text>
</comment>
<dbReference type="InterPro" id="IPR015797">
    <property type="entry name" value="NUDIX_hydrolase-like_dom_sf"/>
</dbReference>
<keyword evidence="18" id="KW-1185">Reference proteome</keyword>
<evidence type="ECO:0000256" key="14">
    <source>
        <dbReference type="RuleBase" id="RU365096"/>
    </source>
</evidence>
<feature type="domain" description="HhH-GPD" evidence="16">
    <location>
        <begin position="42"/>
        <end position="193"/>
    </location>
</feature>
<comment type="caution">
    <text evidence="17">The sequence shown here is derived from an EMBL/GenBank/DDBJ whole genome shotgun (WGS) entry which is preliminary data.</text>
</comment>
<dbReference type="InterPro" id="IPR011257">
    <property type="entry name" value="DNA_glycosylase"/>
</dbReference>
<organism evidence="17 18">
    <name type="scientific">Acidiphilium acidophilum</name>
    <name type="common">Thiobacillus acidophilus</name>
    <dbReference type="NCBI Taxonomy" id="76588"/>
    <lineage>
        <taxon>Bacteria</taxon>
        <taxon>Pseudomonadati</taxon>
        <taxon>Pseudomonadota</taxon>
        <taxon>Alphaproteobacteria</taxon>
        <taxon>Acetobacterales</taxon>
        <taxon>Acidocellaceae</taxon>
        <taxon>Acidiphilium</taxon>
    </lineage>
</organism>
<keyword evidence="8 14" id="KW-0227">DNA damage</keyword>
<dbReference type="RefSeq" id="WP_319614553.1">
    <property type="nucleotide sequence ID" value="NZ_JAWXYB010000018.1"/>
</dbReference>
<dbReference type="Proteomes" id="UP001279553">
    <property type="component" value="Unassembled WGS sequence"/>
</dbReference>
<comment type="cofactor">
    <cofactor evidence="14">
        <name>[4Fe-4S] cluster</name>
        <dbReference type="ChEBI" id="CHEBI:49883"/>
    </cofactor>
    <text evidence="14">Binds 1 [4Fe-4S] cluster.</text>
</comment>
<comment type="similarity">
    <text evidence="3 14">Belongs to the Nth/MutY family.</text>
</comment>
<dbReference type="Gene3D" id="1.10.1670.10">
    <property type="entry name" value="Helix-hairpin-Helix base-excision DNA repair enzymes (C-terminal)"/>
    <property type="match status" value="1"/>
</dbReference>
<dbReference type="EMBL" id="JAWXYB010000018">
    <property type="protein sequence ID" value="MDX5931654.1"/>
    <property type="molecule type" value="Genomic_DNA"/>
</dbReference>
<dbReference type="PROSITE" id="PS01155">
    <property type="entry name" value="ENDONUCLEASE_III_2"/>
    <property type="match status" value="1"/>
</dbReference>
<evidence type="ECO:0000256" key="8">
    <source>
        <dbReference type="ARBA" id="ARBA00022763"/>
    </source>
</evidence>
<dbReference type="GO" id="GO:0046872">
    <property type="term" value="F:metal ion binding"/>
    <property type="evidence" value="ECO:0007669"/>
    <property type="project" value="UniProtKB-UniRule"/>
</dbReference>
<evidence type="ECO:0000256" key="13">
    <source>
        <dbReference type="ARBA" id="ARBA00023295"/>
    </source>
</evidence>
<dbReference type="InterPro" id="IPR023170">
    <property type="entry name" value="HhH_base_excis_C"/>
</dbReference>
<dbReference type="InterPro" id="IPR003265">
    <property type="entry name" value="HhH-GPD_domain"/>
</dbReference>
<evidence type="ECO:0000256" key="5">
    <source>
        <dbReference type="ARBA" id="ARBA00022023"/>
    </source>
</evidence>
<evidence type="ECO:0000313" key="18">
    <source>
        <dbReference type="Proteomes" id="UP001279553"/>
    </source>
</evidence>
<name>A0AAW9DSZ2_ACIAO</name>
<keyword evidence="12" id="KW-0234">DNA repair</keyword>
<evidence type="ECO:0000256" key="2">
    <source>
        <dbReference type="ARBA" id="ARBA00002933"/>
    </source>
</evidence>
<dbReference type="EC" id="3.2.2.31" evidence="4 14"/>
<dbReference type="FunFam" id="1.10.340.30:FF:000002">
    <property type="entry name" value="Adenine DNA glycosylase"/>
    <property type="match status" value="1"/>
</dbReference>
<dbReference type="SUPFAM" id="SSF48150">
    <property type="entry name" value="DNA-glycosylase"/>
    <property type="match status" value="1"/>
</dbReference>
<evidence type="ECO:0000256" key="3">
    <source>
        <dbReference type="ARBA" id="ARBA00008343"/>
    </source>
</evidence>
<dbReference type="Pfam" id="PF14815">
    <property type="entry name" value="NUDIX_4"/>
    <property type="match status" value="1"/>
</dbReference>
<evidence type="ECO:0000256" key="11">
    <source>
        <dbReference type="ARBA" id="ARBA00023014"/>
    </source>
</evidence>
<dbReference type="InterPro" id="IPR004036">
    <property type="entry name" value="Endonuclease-III-like_CS2"/>
</dbReference>
<evidence type="ECO:0000259" key="16">
    <source>
        <dbReference type="SMART" id="SM00478"/>
    </source>
</evidence>
<evidence type="ECO:0000256" key="1">
    <source>
        <dbReference type="ARBA" id="ARBA00000843"/>
    </source>
</evidence>
<keyword evidence="9 17" id="KW-0378">Hydrolase</keyword>
<dbReference type="GO" id="GO:0034039">
    <property type="term" value="F:8-oxo-7,8-dihydroguanine DNA N-glycosylase activity"/>
    <property type="evidence" value="ECO:0007669"/>
    <property type="project" value="TreeGrafter"/>
</dbReference>
<dbReference type="GO" id="GO:0032357">
    <property type="term" value="F:oxidized purine DNA binding"/>
    <property type="evidence" value="ECO:0007669"/>
    <property type="project" value="TreeGrafter"/>
</dbReference>
<dbReference type="SMART" id="SM00478">
    <property type="entry name" value="ENDO3c"/>
    <property type="match status" value="1"/>
</dbReference>
<keyword evidence="7" id="KW-0479">Metal-binding</keyword>
<dbReference type="CDD" id="cd03431">
    <property type="entry name" value="NUDIX_DNA_Glycosylase_C-MutY"/>
    <property type="match status" value="1"/>
</dbReference>
<keyword evidence="13 14" id="KW-0326">Glycosidase</keyword>